<evidence type="ECO:0000256" key="1">
    <source>
        <dbReference type="ARBA" id="ARBA00004370"/>
    </source>
</evidence>
<evidence type="ECO:0000256" key="5">
    <source>
        <dbReference type="ARBA" id="ARBA00023136"/>
    </source>
</evidence>
<organism evidence="7 8">
    <name type="scientific">Micavibrio aeruginosavorus</name>
    <dbReference type="NCBI Taxonomy" id="349221"/>
    <lineage>
        <taxon>Bacteria</taxon>
        <taxon>Pseudomonadati</taxon>
        <taxon>Bdellovibrionota</taxon>
        <taxon>Bdellovibrionia</taxon>
        <taxon>Bdellovibrionales</taxon>
        <taxon>Pseudobdellovibrionaceae</taxon>
        <taxon>Micavibrio</taxon>
    </lineage>
</organism>
<dbReference type="InterPro" id="IPR002994">
    <property type="entry name" value="Surf1/Shy1"/>
</dbReference>
<dbReference type="PANTHER" id="PTHR23427:SF2">
    <property type="entry name" value="SURFEIT LOCUS PROTEIN 1"/>
    <property type="match status" value="1"/>
</dbReference>
<evidence type="ECO:0000256" key="6">
    <source>
        <dbReference type="RuleBase" id="RU363076"/>
    </source>
</evidence>
<evidence type="ECO:0000313" key="7">
    <source>
        <dbReference type="EMBL" id="PZO86668.1"/>
    </source>
</evidence>
<dbReference type="PANTHER" id="PTHR23427">
    <property type="entry name" value="SURFEIT LOCUS PROTEIN"/>
    <property type="match status" value="1"/>
</dbReference>
<dbReference type="Pfam" id="PF02104">
    <property type="entry name" value="SURF1"/>
    <property type="match status" value="1"/>
</dbReference>
<proteinExistence type="inferred from homology"/>
<dbReference type="GO" id="GO:0005886">
    <property type="term" value="C:plasma membrane"/>
    <property type="evidence" value="ECO:0007669"/>
    <property type="project" value="UniProtKB-SubCell"/>
</dbReference>
<keyword evidence="5 6" id="KW-0472">Membrane</keyword>
<comment type="caution">
    <text evidence="7">The sequence shown here is derived from an EMBL/GenBank/DDBJ whole genome shotgun (WGS) entry which is preliminary data.</text>
</comment>
<keyword evidence="3 6" id="KW-0812">Transmembrane</keyword>
<dbReference type="CDD" id="cd06662">
    <property type="entry name" value="SURF1"/>
    <property type="match status" value="1"/>
</dbReference>
<evidence type="ECO:0000313" key="8">
    <source>
        <dbReference type="Proteomes" id="UP000249557"/>
    </source>
</evidence>
<name>A0A2W5BY66_9BACT</name>
<feature type="transmembrane region" description="Helical" evidence="6">
    <location>
        <begin position="6"/>
        <end position="24"/>
    </location>
</feature>
<feature type="transmembrane region" description="Helical" evidence="6">
    <location>
        <begin position="211"/>
        <end position="231"/>
    </location>
</feature>
<dbReference type="Proteomes" id="UP000249557">
    <property type="component" value="Unassembled WGS sequence"/>
</dbReference>
<gene>
    <name evidence="7" type="ORF">DI626_05880</name>
</gene>
<keyword evidence="4 6" id="KW-1133">Transmembrane helix</keyword>
<keyword evidence="6" id="KW-1003">Cell membrane</keyword>
<sequence length="236" mass="26819">MKLPIGATFFTVTGVAILISLGTWQVQRLEWKNDIIQRLNEGYDRAASAPPIEQSQLDAWAAEEAPIGSGSIVGQLQRDKAILLGPKTEDGRIGYHLIVPVTLQDKHILLANIGWVSDLWKDNFEDRLSVLPQESILLSGAIHKPDWSSFASNNSPENDLWFRPDIAEIAKAKELENPYPYMMYVSHTEPELQDVKPHAERWLPRNKHMQYALFWYAMALCLAGVYGVYIYGRRDK</sequence>
<comment type="subcellular location">
    <subcellularLocation>
        <location evidence="6">Cell membrane</location>
        <topology evidence="6">Multi-pass membrane protein</topology>
    </subcellularLocation>
    <subcellularLocation>
        <location evidence="1">Membrane</location>
    </subcellularLocation>
</comment>
<evidence type="ECO:0000256" key="4">
    <source>
        <dbReference type="ARBA" id="ARBA00022989"/>
    </source>
</evidence>
<dbReference type="PROSITE" id="PS50895">
    <property type="entry name" value="SURF1"/>
    <property type="match status" value="1"/>
</dbReference>
<dbReference type="AlphaFoldDB" id="A0A2W5BY66"/>
<dbReference type="InterPro" id="IPR045214">
    <property type="entry name" value="Surf1/Surf4"/>
</dbReference>
<reference evidence="7 8" key="1">
    <citation type="submission" date="2017-08" db="EMBL/GenBank/DDBJ databases">
        <title>Infants hospitalized years apart are colonized by the same room-sourced microbial strains.</title>
        <authorList>
            <person name="Brooks B."/>
            <person name="Olm M.R."/>
            <person name="Firek B.A."/>
            <person name="Baker R."/>
            <person name="Thomas B.C."/>
            <person name="Morowitz M.J."/>
            <person name="Banfield J.F."/>
        </authorList>
    </citation>
    <scope>NUCLEOTIDE SEQUENCE [LARGE SCALE GENOMIC DNA]</scope>
    <source>
        <strain evidence="7">S2_018_000_R2_104</strain>
    </source>
</reference>
<dbReference type="EMBL" id="QFNK01000100">
    <property type="protein sequence ID" value="PZO86668.1"/>
    <property type="molecule type" value="Genomic_DNA"/>
</dbReference>
<comment type="similarity">
    <text evidence="2 6">Belongs to the SURF1 family.</text>
</comment>
<evidence type="ECO:0000256" key="2">
    <source>
        <dbReference type="ARBA" id="ARBA00007165"/>
    </source>
</evidence>
<protein>
    <recommendedName>
        <fullName evidence="6">SURF1-like protein</fullName>
    </recommendedName>
</protein>
<accession>A0A2W5BY66</accession>
<evidence type="ECO:0000256" key="3">
    <source>
        <dbReference type="ARBA" id="ARBA00022692"/>
    </source>
</evidence>